<evidence type="ECO:0000313" key="1">
    <source>
        <dbReference type="EMBL" id="SNB78000.1"/>
    </source>
</evidence>
<dbReference type="InterPro" id="IPR011060">
    <property type="entry name" value="RibuloseP-bd_barrel"/>
</dbReference>
<dbReference type="EMBL" id="FYEH01000017">
    <property type="protein sequence ID" value="SNB78000.1"/>
    <property type="molecule type" value="Genomic_DNA"/>
</dbReference>
<evidence type="ECO:0000313" key="2">
    <source>
        <dbReference type="Proteomes" id="UP000197065"/>
    </source>
</evidence>
<dbReference type="InterPro" id="IPR005137">
    <property type="entry name" value="BtpA"/>
</dbReference>
<keyword evidence="2" id="KW-1185">Reference proteome</keyword>
<gene>
    <name evidence="1" type="ORF">SAMN07250955_11773</name>
</gene>
<reference evidence="1 2" key="1">
    <citation type="submission" date="2017-06" db="EMBL/GenBank/DDBJ databases">
        <authorList>
            <person name="Kim H.J."/>
            <person name="Triplett B.A."/>
        </authorList>
    </citation>
    <scope>NUCLEOTIDE SEQUENCE [LARGE SCALE GENOMIC DNA]</scope>
    <source>
        <strain evidence="1 2">B29T1</strain>
    </source>
</reference>
<sequence length="67" mass="7442">MPSNKLCHTLDMPIFANTGVYIDDVADVMAIADGCVIGTHFKQDGDTWQPADGQRGKRFMDKVETLR</sequence>
<accession>A0A212RZA3</accession>
<dbReference type="SUPFAM" id="SSF51366">
    <property type="entry name" value="Ribulose-phoshate binding barrel"/>
    <property type="match status" value="1"/>
</dbReference>
<dbReference type="AlphaFoldDB" id="A0A212RZA3"/>
<organism evidence="1 2">
    <name type="scientific">Arboricoccus pini</name>
    <dbReference type="NCBI Taxonomy" id="1963835"/>
    <lineage>
        <taxon>Bacteria</taxon>
        <taxon>Pseudomonadati</taxon>
        <taxon>Pseudomonadota</taxon>
        <taxon>Alphaproteobacteria</taxon>
        <taxon>Geminicoccales</taxon>
        <taxon>Geminicoccaceae</taxon>
        <taxon>Arboricoccus</taxon>
    </lineage>
</organism>
<dbReference type="Pfam" id="PF03437">
    <property type="entry name" value="BtpA"/>
    <property type="match status" value="1"/>
</dbReference>
<dbReference type="Proteomes" id="UP000197065">
    <property type="component" value="Unassembled WGS sequence"/>
</dbReference>
<protein>
    <submittedName>
        <fullName evidence="1">Uncharacterized protein</fullName>
    </submittedName>
</protein>
<proteinExistence type="predicted"/>
<name>A0A212RZA3_9PROT</name>